<dbReference type="Proteomes" id="UP000193498">
    <property type="component" value="Unassembled WGS sequence"/>
</dbReference>
<evidence type="ECO:0000313" key="8">
    <source>
        <dbReference type="Proteomes" id="UP000193498"/>
    </source>
</evidence>
<gene>
    <name evidence="7" type="ORF">K493DRAFT_139339</name>
</gene>
<evidence type="ECO:0000256" key="1">
    <source>
        <dbReference type="ARBA" id="ARBA00001941"/>
    </source>
</evidence>
<keyword evidence="2" id="KW-0479">Metal-binding</keyword>
<dbReference type="EMBL" id="MCFE01000114">
    <property type="protein sequence ID" value="ORX98415.1"/>
    <property type="molecule type" value="Genomic_DNA"/>
</dbReference>
<dbReference type="SUPFAM" id="SSF88713">
    <property type="entry name" value="Glycoside hydrolase/deacetylase"/>
    <property type="match status" value="1"/>
</dbReference>
<dbReference type="OrthoDB" id="2125469at2759"/>
<organism evidence="7 8">
    <name type="scientific">Basidiobolus meristosporus CBS 931.73</name>
    <dbReference type="NCBI Taxonomy" id="1314790"/>
    <lineage>
        <taxon>Eukaryota</taxon>
        <taxon>Fungi</taxon>
        <taxon>Fungi incertae sedis</taxon>
        <taxon>Zoopagomycota</taxon>
        <taxon>Entomophthoromycotina</taxon>
        <taxon>Basidiobolomycetes</taxon>
        <taxon>Basidiobolales</taxon>
        <taxon>Basidiobolaceae</taxon>
        <taxon>Basidiobolus</taxon>
    </lineage>
</organism>
<dbReference type="GO" id="GO:0016810">
    <property type="term" value="F:hydrolase activity, acting on carbon-nitrogen (but not peptide) bonds"/>
    <property type="evidence" value="ECO:0007669"/>
    <property type="project" value="InterPro"/>
</dbReference>
<dbReference type="PROSITE" id="PS51677">
    <property type="entry name" value="NODB"/>
    <property type="match status" value="1"/>
</dbReference>
<dbReference type="Gene3D" id="3.20.20.370">
    <property type="entry name" value="Glycoside hydrolase/deacetylase"/>
    <property type="match status" value="1"/>
</dbReference>
<accession>A0A1Y1YK72</accession>
<keyword evidence="8" id="KW-1185">Reference proteome</keyword>
<comment type="caution">
    <text evidence="7">The sequence shown here is derived from an EMBL/GenBank/DDBJ whole genome shotgun (WGS) entry which is preliminary data.</text>
</comment>
<dbReference type="STRING" id="1314790.A0A1Y1YK72"/>
<dbReference type="Pfam" id="PF01522">
    <property type="entry name" value="Polysacc_deac_1"/>
    <property type="match status" value="1"/>
</dbReference>
<evidence type="ECO:0000256" key="3">
    <source>
        <dbReference type="ARBA" id="ARBA00022729"/>
    </source>
</evidence>
<dbReference type="GO" id="GO:0046872">
    <property type="term" value="F:metal ion binding"/>
    <property type="evidence" value="ECO:0007669"/>
    <property type="project" value="UniProtKB-KW"/>
</dbReference>
<reference evidence="7 8" key="1">
    <citation type="submission" date="2016-07" db="EMBL/GenBank/DDBJ databases">
        <title>Pervasive Adenine N6-methylation of Active Genes in Fungi.</title>
        <authorList>
            <consortium name="DOE Joint Genome Institute"/>
            <person name="Mondo S.J."/>
            <person name="Dannebaum R.O."/>
            <person name="Kuo R.C."/>
            <person name="Labutti K."/>
            <person name="Haridas S."/>
            <person name="Kuo A."/>
            <person name="Salamov A."/>
            <person name="Ahrendt S.R."/>
            <person name="Lipzen A."/>
            <person name="Sullivan W."/>
            <person name="Andreopoulos W.B."/>
            <person name="Clum A."/>
            <person name="Lindquist E."/>
            <person name="Daum C."/>
            <person name="Ramamoorthy G.K."/>
            <person name="Gryganskyi A."/>
            <person name="Culley D."/>
            <person name="Magnuson J.K."/>
            <person name="James T.Y."/>
            <person name="O'Malley M.A."/>
            <person name="Stajich J.E."/>
            <person name="Spatafora J.W."/>
            <person name="Visel A."/>
            <person name="Grigoriev I.V."/>
        </authorList>
    </citation>
    <scope>NUCLEOTIDE SEQUENCE [LARGE SCALE GENOMIC DNA]</scope>
    <source>
        <strain evidence="7 8">CBS 931.73</strain>
    </source>
</reference>
<sequence length="202" mass="22571">IFECDQPGSFALTFDDGPSEYTGALLSTLKEKDVKATFFSVGTQAAKPDIAIYLKQAHEEGHQIASHSNTHADLNKLSVEQIKSEMLLTEEAIQEATGLVPAVMRPPYGNCNQQCQGVMKEMGYLVVQWNVDSNDWQFMDTPDKWEDLVTNILDPVNTSNVRNQSFISLQHDIHQFSVERTGAIIDGIKAKGYRFQTVNDCL</sequence>
<name>A0A1Y1YK72_9FUNG</name>
<dbReference type="InParanoid" id="A0A1Y1YK72"/>
<dbReference type="InterPro" id="IPR002509">
    <property type="entry name" value="NODB_dom"/>
</dbReference>
<keyword evidence="3" id="KW-0732">Signal</keyword>
<dbReference type="AlphaFoldDB" id="A0A1Y1YK72"/>
<feature type="non-terminal residue" evidence="7">
    <location>
        <position position="1"/>
    </location>
</feature>
<evidence type="ECO:0000259" key="6">
    <source>
        <dbReference type="PROSITE" id="PS51677"/>
    </source>
</evidence>
<protein>
    <submittedName>
        <fullName evidence="7">Glycoside hydrolase/deacetylase</fullName>
    </submittedName>
</protein>
<keyword evidence="5" id="KW-0119">Carbohydrate metabolism</keyword>
<evidence type="ECO:0000313" key="7">
    <source>
        <dbReference type="EMBL" id="ORX98415.1"/>
    </source>
</evidence>
<evidence type="ECO:0000256" key="2">
    <source>
        <dbReference type="ARBA" id="ARBA00022723"/>
    </source>
</evidence>
<evidence type="ECO:0000256" key="5">
    <source>
        <dbReference type="ARBA" id="ARBA00023277"/>
    </source>
</evidence>
<dbReference type="GO" id="GO:0005975">
    <property type="term" value="P:carbohydrate metabolic process"/>
    <property type="evidence" value="ECO:0007669"/>
    <property type="project" value="InterPro"/>
</dbReference>
<dbReference type="PANTHER" id="PTHR46471">
    <property type="entry name" value="CHITIN DEACETYLASE"/>
    <property type="match status" value="1"/>
</dbReference>
<keyword evidence="4 7" id="KW-0378">Hydrolase</keyword>
<dbReference type="PANTHER" id="PTHR46471:SF2">
    <property type="entry name" value="CHITIN DEACETYLASE-RELATED"/>
    <property type="match status" value="1"/>
</dbReference>
<evidence type="ECO:0000256" key="4">
    <source>
        <dbReference type="ARBA" id="ARBA00022801"/>
    </source>
</evidence>
<feature type="domain" description="NodB homology" evidence="6">
    <location>
        <begin position="8"/>
        <end position="196"/>
    </location>
</feature>
<proteinExistence type="predicted"/>
<feature type="non-terminal residue" evidence="7">
    <location>
        <position position="202"/>
    </location>
</feature>
<comment type="cofactor">
    <cofactor evidence="1">
        <name>Co(2+)</name>
        <dbReference type="ChEBI" id="CHEBI:48828"/>
    </cofactor>
</comment>
<dbReference type="InterPro" id="IPR011330">
    <property type="entry name" value="Glyco_hydro/deAcase_b/a-brl"/>
</dbReference>